<evidence type="ECO:0000259" key="2">
    <source>
        <dbReference type="Pfam" id="PF00586"/>
    </source>
</evidence>
<dbReference type="InterPro" id="IPR006283">
    <property type="entry name" value="ThiL-like"/>
</dbReference>
<dbReference type="GO" id="GO:0009229">
    <property type="term" value="P:thiamine diphosphate biosynthetic process"/>
    <property type="evidence" value="ECO:0007669"/>
    <property type="project" value="UniProtKB-UniRule"/>
</dbReference>
<dbReference type="NCBIfam" id="NF004353">
    <property type="entry name" value="PRK05731.2-2"/>
    <property type="match status" value="1"/>
</dbReference>
<comment type="catalytic activity">
    <reaction evidence="1">
        <text>thiamine phosphate + ATP = thiamine diphosphate + ADP</text>
        <dbReference type="Rhea" id="RHEA:15913"/>
        <dbReference type="ChEBI" id="CHEBI:30616"/>
        <dbReference type="ChEBI" id="CHEBI:37575"/>
        <dbReference type="ChEBI" id="CHEBI:58937"/>
        <dbReference type="ChEBI" id="CHEBI:456216"/>
        <dbReference type="EC" id="2.7.4.16"/>
    </reaction>
</comment>
<dbReference type="InterPro" id="IPR010918">
    <property type="entry name" value="PurM-like_C_dom"/>
</dbReference>
<protein>
    <recommendedName>
        <fullName evidence="1">Thiamine-monophosphate kinase</fullName>
        <shortName evidence="1">TMP kinase</shortName>
        <shortName evidence="1">Thiamine-phosphate kinase</shortName>
        <ecNumber evidence="1">2.7.4.16</ecNumber>
    </recommendedName>
</protein>
<dbReference type="PIRSF" id="PIRSF005303">
    <property type="entry name" value="Thiam_monoph_kin"/>
    <property type="match status" value="1"/>
</dbReference>
<feature type="binding site" evidence="1">
    <location>
        <position position="208"/>
    </location>
    <ligand>
        <name>Mg(2+)</name>
        <dbReference type="ChEBI" id="CHEBI:18420"/>
        <label>5</label>
    </ligand>
</feature>
<reference evidence="4 5" key="1">
    <citation type="submission" date="2016-04" db="EMBL/GenBank/DDBJ databases">
        <authorList>
            <person name="Evans L.H."/>
            <person name="Alamgir A."/>
            <person name="Owens N."/>
            <person name="Weber N.D."/>
            <person name="Virtaneva K."/>
            <person name="Barbian K."/>
            <person name="Babar A."/>
            <person name="Rosenke K."/>
        </authorList>
    </citation>
    <scope>NUCLEOTIDE SEQUENCE [LARGE SCALE GENOMIC DNA]</scope>
    <source>
        <strain evidence="5">S5(T) (JCM 30642 \VKM B-2941)</strain>
    </source>
</reference>
<keyword evidence="1 4" id="KW-0418">Kinase</keyword>
<dbReference type="Pfam" id="PF02769">
    <property type="entry name" value="AIRS_C"/>
    <property type="match status" value="1"/>
</dbReference>
<evidence type="ECO:0000259" key="3">
    <source>
        <dbReference type="Pfam" id="PF02769"/>
    </source>
</evidence>
<dbReference type="InterPro" id="IPR016188">
    <property type="entry name" value="PurM-like_N"/>
</dbReference>
<name>A0A1N5V0J5_9ARCH</name>
<feature type="binding site" evidence="1">
    <location>
        <position position="27"/>
    </location>
    <ligand>
        <name>Mg(2+)</name>
        <dbReference type="ChEBI" id="CHEBI:18420"/>
        <label>4</label>
    </ligand>
</feature>
<feature type="domain" description="PurM-like C-terminal" evidence="3">
    <location>
        <begin position="149"/>
        <end position="296"/>
    </location>
</feature>
<dbReference type="AlphaFoldDB" id="A0A1N5V0J5"/>
<dbReference type="CDD" id="cd02194">
    <property type="entry name" value="ThiL"/>
    <property type="match status" value="1"/>
</dbReference>
<feature type="binding site" evidence="1">
    <location>
        <position position="207"/>
    </location>
    <ligand>
        <name>ATP</name>
        <dbReference type="ChEBI" id="CHEBI:30616"/>
    </ligand>
</feature>
<proteinExistence type="inferred from homology"/>
<feature type="binding site" evidence="1">
    <location>
        <position position="71"/>
    </location>
    <ligand>
        <name>Mg(2+)</name>
        <dbReference type="ChEBI" id="CHEBI:18420"/>
        <label>2</label>
    </ligand>
</feature>
<dbReference type="Gene3D" id="3.30.1330.10">
    <property type="entry name" value="PurM-like, N-terminal domain"/>
    <property type="match status" value="1"/>
</dbReference>
<comment type="pathway">
    <text evidence="1">Cofactor biosynthesis; thiamine diphosphate biosynthesis; thiamine diphosphate from thiamine phosphate: step 1/1.</text>
</comment>
<comment type="similarity">
    <text evidence="1">Belongs to the thiamine-monophosphate kinase family.</text>
</comment>
<feature type="binding site" evidence="1">
    <location>
        <position position="41"/>
    </location>
    <ligand>
        <name>Mg(2+)</name>
        <dbReference type="ChEBI" id="CHEBI:18420"/>
        <label>4</label>
    </ligand>
</feature>
<keyword evidence="1" id="KW-0784">Thiamine biosynthesis</keyword>
<feature type="binding site" evidence="1">
    <location>
        <position position="71"/>
    </location>
    <ligand>
        <name>Mg(2+)</name>
        <dbReference type="ChEBI" id="CHEBI:18420"/>
        <label>4</label>
    </ligand>
</feature>
<dbReference type="EC" id="2.7.4.16" evidence="1"/>
<accession>A0A1N5V0J5</accession>
<keyword evidence="1" id="KW-0067">ATP-binding</keyword>
<dbReference type="RefSeq" id="WP_148689849.1">
    <property type="nucleotide sequence ID" value="NZ_LT671858.1"/>
</dbReference>
<dbReference type="SUPFAM" id="SSF56042">
    <property type="entry name" value="PurM C-terminal domain-like"/>
    <property type="match status" value="1"/>
</dbReference>
<dbReference type="HAMAP" id="MF_02128">
    <property type="entry name" value="TMP_kinase"/>
    <property type="match status" value="1"/>
</dbReference>
<feature type="binding site" evidence="1">
    <location>
        <position position="43"/>
    </location>
    <ligand>
        <name>Mg(2+)</name>
        <dbReference type="ChEBI" id="CHEBI:18420"/>
        <label>2</label>
    </ligand>
</feature>
<dbReference type="SUPFAM" id="SSF55326">
    <property type="entry name" value="PurM N-terminal domain-like"/>
    <property type="match status" value="1"/>
</dbReference>
<dbReference type="Pfam" id="PF00586">
    <property type="entry name" value="AIRS"/>
    <property type="match status" value="1"/>
</dbReference>
<keyword evidence="1" id="KW-0460">Magnesium</keyword>
<sequence length="324" mass="36753">MKLNKIGERAIIDRIFSTGDISQEPDDCSLMDCGEKYILFTTDSISEKIHIPELATPYEAGRFFGSINLSDVAAMAGIPESFMASYNLRNDMEIDYLEEFSRGLSNLLQEYKVEFAGGDTKEADENIFVGFCIGRQEKDLVRKRSYIGPDQILCLTGNIGKVGAAYISYKNGIDVRESSRRMLDIKPRLDVAEIISRSGARFMMDLSDGLFGCLSQMKHDYGYGFRIVEHEIKMHGSVDEISKITGVSKRDMAMNIGGDYELLFTIENDHFGEFSREMEKNNIDVSYIGNTWEGNNIIFNGERWENIEEKGWEHFSVEPDSSEE</sequence>
<feature type="binding site" evidence="1">
    <location>
        <position position="42"/>
    </location>
    <ligand>
        <name>Mg(2+)</name>
        <dbReference type="ChEBI" id="CHEBI:18420"/>
        <label>1</label>
    </ligand>
</feature>
<dbReference type="Gene3D" id="3.90.650.10">
    <property type="entry name" value="PurM-like C-terminal domain"/>
    <property type="match status" value="1"/>
</dbReference>
<dbReference type="PANTHER" id="PTHR30270">
    <property type="entry name" value="THIAMINE-MONOPHOSPHATE KINASE"/>
    <property type="match status" value="1"/>
</dbReference>
<keyword evidence="1" id="KW-0547">Nucleotide-binding</keyword>
<dbReference type="GO" id="GO:0005524">
    <property type="term" value="F:ATP binding"/>
    <property type="evidence" value="ECO:0007669"/>
    <property type="project" value="UniProtKB-UniRule"/>
</dbReference>
<dbReference type="GeneID" id="41588432"/>
<feature type="domain" description="PurM-like N-terminal" evidence="2">
    <location>
        <begin position="26"/>
        <end position="135"/>
    </location>
</feature>
<feature type="binding site" evidence="1">
    <location>
        <position position="119"/>
    </location>
    <ligand>
        <name>Mg(2+)</name>
        <dbReference type="ChEBI" id="CHEBI:18420"/>
        <label>1</label>
    </ligand>
</feature>
<feature type="binding site" evidence="1">
    <location>
        <position position="27"/>
    </location>
    <ligand>
        <name>Mg(2+)</name>
        <dbReference type="ChEBI" id="CHEBI:18420"/>
        <label>3</label>
    </ligand>
</feature>
<dbReference type="PANTHER" id="PTHR30270:SF3">
    <property type="entry name" value="THIAMINE-MONOPHOSPHATE KINASE"/>
    <property type="match status" value="1"/>
</dbReference>
<feature type="binding site" evidence="1">
    <location>
        <position position="143"/>
    </location>
    <ligand>
        <name>ATP</name>
        <dbReference type="ChEBI" id="CHEBI:30616"/>
    </ligand>
</feature>
<feature type="binding site" evidence="1">
    <location>
        <begin position="118"/>
        <end position="119"/>
    </location>
    <ligand>
        <name>ATP</name>
        <dbReference type="ChEBI" id="CHEBI:30616"/>
    </ligand>
</feature>
<organism evidence="4 5">
    <name type="scientific">Cuniculiplasma divulgatum</name>
    <dbReference type="NCBI Taxonomy" id="1673428"/>
    <lineage>
        <taxon>Archaea</taxon>
        <taxon>Methanobacteriati</taxon>
        <taxon>Thermoplasmatota</taxon>
        <taxon>Thermoplasmata</taxon>
        <taxon>Thermoplasmatales</taxon>
        <taxon>Cuniculiplasmataceae</taxon>
        <taxon>Cuniculiplasma</taxon>
    </lineage>
</organism>
<feature type="binding site" evidence="1">
    <location>
        <position position="71"/>
    </location>
    <ligand>
        <name>Mg(2+)</name>
        <dbReference type="ChEBI" id="CHEBI:18420"/>
        <label>3</label>
    </ligand>
</feature>
<comment type="miscellaneous">
    <text evidence="1">Reaction mechanism of ThiL seems to utilize a direct, inline transfer of the gamma-phosphate of ATP to TMP rather than a phosphorylated enzyme intermediate.</text>
</comment>
<keyword evidence="1" id="KW-0808">Transferase</keyword>
<feature type="binding site" evidence="1">
    <location>
        <position position="205"/>
    </location>
    <ligand>
        <name>Mg(2+)</name>
        <dbReference type="ChEBI" id="CHEBI:18420"/>
        <label>3</label>
    </ligand>
</feature>
<gene>
    <name evidence="1" type="primary">thiL</name>
    <name evidence="4" type="ORF">CSP5_1173</name>
</gene>
<comment type="caution">
    <text evidence="1">Lacks conserved residue(s) required for the propagation of feature annotation.</text>
</comment>
<feature type="binding site" evidence="1">
    <location>
        <position position="50"/>
    </location>
    <ligand>
        <name>substrate</name>
    </ligand>
</feature>
<feature type="binding site" evidence="1">
    <location>
        <position position="312"/>
    </location>
    <ligand>
        <name>substrate</name>
    </ligand>
</feature>
<dbReference type="UniPathway" id="UPA00060">
    <property type="reaction ID" value="UER00142"/>
</dbReference>
<evidence type="ECO:0000256" key="1">
    <source>
        <dbReference type="HAMAP-Rule" id="MF_02128"/>
    </source>
</evidence>
<dbReference type="Proteomes" id="UP000195607">
    <property type="component" value="Chromosome I"/>
</dbReference>
<dbReference type="EMBL" id="LT671858">
    <property type="protein sequence ID" value="SIM66098.1"/>
    <property type="molecule type" value="Genomic_DNA"/>
</dbReference>
<dbReference type="GO" id="GO:0009228">
    <property type="term" value="P:thiamine biosynthetic process"/>
    <property type="evidence" value="ECO:0007669"/>
    <property type="project" value="UniProtKB-KW"/>
</dbReference>
<evidence type="ECO:0000313" key="5">
    <source>
        <dbReference type="Proteomes" id="UP000195607"/>
    </source>
</evidence>
<dbReference type="InterPro" id="IPR036676">
    <property type="entry name" value="PurM-like_C_sf"/>
</dbReference>
<dbReference type="GO" id="GO:0009030">
    <property type="term" value="F:thiamine-phosphate kinase activity"/>
    <property type="evidence" value="ECO:0007669"/>
    <property type="project" value="UniProtKB-UniRule"/>
</dbReference>
<feature type="binding site" evidence="1">
    <location>
        <position position="43"/>
    </location>
    <ligand>
        <name>Mg(2+)</name>
        <dbReference type="ChEBI" id="CHEBI:18420"/>
        <label>1</label>
    </ligand>
</feature>
<dbReference type="GO" id="GO:0000287">
    <property type="term" value="F:magnesium ion binding"/>
    <property type="evidence" value="ECO:0007669"/>
    <property type="project" value="UniProtKB-UniRule"/>
</dbReference>
<comment type="function">
    <text evidence="1">Catalyzes the ATP-dependent phosphorylation of thiamine-monophosphate (TMP) to form thiamine-pyrophosphate (TPP), the active form of vitamin B1.</text>
</comment>
<evidence type="ECO:0000313" key="4">
    <source>
        <dbReference type="EMBL" id="SIM66098.1"/>
    </source>
</evidence>
<keyword evidence="1" id="KW-0479">Metal-binding</keyword>
<dbReference type="InterPro" id="IPR036921">
    <property type="entry name" value="PurM-like_N_sf"/>
</dbReference>